<sequence length="24" mass="2809">MDLEEDIPNVVNICYSKDCTHLRT</sequence>
<dbReference type="EMBL" id="GGEC01067747">
    <property type="protein sequence ID" value="MBX48231.1"/>
    <property type="molecule type" value="Transcribed_RNA"/>
</dbReference>
<organism evidence="1">
    <name type="scientific">Rhizophora mucronata</name>
    <name type="common">Asiatic mangrove</name>
    <dbReference type="NCBI Taxonomy" id="61149"/>
    <lineage>
        <taxon>Eukaryota</taxon>
        <taxon>Viridiplantae</taxon>
        <taxon>Streptophyta</taxon>
        <taxon>Embryophyta</taxon>
        <taxon>Tracheophyta</taxon>
        <taxon>Spermatophyta</taxon>
        <taxon>Magnoliopsida</taxon>
        <taxon>eudicotyledons</taxon>
        <taxon>Gunneridae</taxon>
        <taxon>Pentapetalae</taxon>
        <taxon>rosids</taxon>
        <taxon>fabids</taxon>
        <taxon>Malpighiales</taxon>
        <taxon>Rhizophoraceae</taxon>
        <taxon>Rhizophora</taxon>
    </lineage>
</organism>
<reference evidence="1" key="1">
    <citation type="submission" date="2018-02" db="EMBL/GenBank/DDBJ databases">
        <title>Rhizophora mucronata_Transcriptome.</title>
        <authorList>
            <person name="Meera S.P."/>
            <person name="Sreeshan A."/>
            <person name="Augustine A."/>
        </authorList>
    </citation>
    <scope>NUCLEOTIDE SEQUENCE</scope>
    <source>
        <tissue evidence="1">Leaf</tissue>
    </source>
</reference>
<accession>A0A2P2P0S2</accession>
<dbReference type="AlphaFoldDB" id="A0A2P2P0S2"/>
<name>A0A2P2P0S2_RHIMU</name>
<evidence type="ECO:0000313" key="1">
    <source>
        <dbReference type="EMBL" id="MBX48231.1"/>
    </source>
</evidence>
<proteinExistence type="predicted"/>
<protein>
    <submittedName>
        <fullName evidence="1">Uncharacterized protein</fullName>
    </submittedName>
</protein>